<feature type="domain" description="Tripartite ATP-independent periplasmic transporters DctQ component" evidence="10">
    <location>
        <begin position="25"/>
        <end position="154"/>
    </location>
</feature>
<dbReference type="Pfam" id="PF04290">
    <property type="entry name" value="DctQ"/>
    <property type="match status" value="1"/>
</dbReference>
<reference evidence="11 12" key="1">
    <citation type="submission" date="2019-03" db="EMBL/GenBank/DDBJ databases">
        <title>Rhodobacteraceae bacterium SM1902, a new member of the family Rhodobacteraceae isolated from Yantai.</title>
        <authorList>
            <person name="Sun Y."/>
        </authorList>
    </citation>
    <scope>NUCLEOTIDE SEQUENCE [LARGE SCALE GENOMIC DNA]</scope>
    <source>
        <strain evidence="11 12">SM1902</strain>
    </source>
</reference>
<dbReference type="Proteomes" id="UP000294562">
    <property type="component" value="Unassembled WGS sequence"/>
</dbReference>
<dbReference type="InterPro" id="IPR007387">
    <property type="entry name" value="TRAP_DctQ"/>
</dbReference>
<dbReference type="OrthoDB" id="7843639at2"/>
<comment type="caution">
    <text evidence="11">The sequence shown here is derived from an EMBL/GenBank/DDBJ whole genome shotgun (WGS) entry which is preliminary data.</text>
</comment>
<keyword evidence="12" id="KW-1185">Reference proteome</keyword>
<evidence type="ECO:0000256" key="6">
    <source>
        <dbReference type="ARBA" id="ARBA00022989"/>
    </source>
</evidence>
<comment type="function">
    <text evidence="9">Part of the tripartite ATP-independent periplasmic (TRAP) transport system.</text>
</comment>
<comment type="subcellular location">
    <subcellularLocation>
        <location evidence="1 9">Cell inner membrane</location>
        <topology evidence="1 9">Multi-pass membrane protein</topology>
    </subcellularLocation>
</comment>
<keyword evidence="7 9" id="KW-0472">Membrane</keyword>
<dbReference type="EMBL" id="SMZO01000050">
    <property type="protein sequence ID" value="TDL85132.1"/>
    <property type="molecule type" value="Genomic_DNA"/>
</dbReference>
<keyword evidence="5 9" id="KW-0812">Transmembrane</keyword>
<proteinExistence type="inferred from homology"/>
<keyword evidence="2 9" id="KW-0813">Transport</keyword>
<evidence type="ECO:0000256" key="5">
    <source>
        <dbReference type="ARBA" id="ARBA00022692"/>
    </source>
</evidence>
<keyword evidence="6 9" id="KW-1133">Transmembrane helix</keyword>
<feature type="transmembrane region" description="Helical" evidence="9">
    <location>
        <begin position="128"/>
        <end position="147"/>
    </location>
</feature>
<evidence type="ECO:0000256" key="7">
    <source>
        <dbReference type="ARBA" id="ARBA00023136"/>
    </source>
</evidence>
<dbReference type="GO" id="GO:0022857">
    <property type="term" value="F:transmembrane transporter activity"/>
    <property type="evidence" value="ECO:0007669"/>
    <property type="project" value="UniProtKB-UniRule"/>
</dbReference>
<dbReference type="InterPro" id="IPR055348">
    <property type="entry name" value="DctQ"/>
</dbReference>
<comment type="similarity">
    <text evidence="8 9">Belongs to the TRAP transporter small permease family.</text>
</comment>
<sequence>MIGTILERVCLGLRVLIGVLTFALAIPVAAQVLARYTGIIPVYLWTEELATFIFVWVVMIGSMIAVWDNTHFNVEVIPEAKSALGALIQQGLVLVLIIIFGVFFAWYGVEYTKFGAIQNSVMLRANMAWTHISVPIAGAGWAVFAAYRLSELFKTYRLQRSAAQ</sequence>
<evidence type="ECO:0000256" key="2">
    <source>
        <dbReference type="ARBA" id="ARBA00022448"/>
    </source>
</evidence>
<protein>
    <recommendedName>
        <fullName evidence="9">TRAP transporter small permease protein</fullName>
    </recommendedName>
</protein>
<comment type="subunit">
    <text evidence="9">The complex comprises the extracytoplasmic solute receptor protein and the two transmembrane proteins.</text>
</comment>
<organism evidence="11 12">
    <name type="scientific">Meridianimarinicoccus aquatilis</name>
    <dbReference type="NCBI Taxonomy" id="2552766"/>
    <lineage>
        <taxon>Bacteria</taxon>
        <taxon>Pseudomonadati</taxon>
        <taxon>Pseudomonadota</taxon>
        <taxon>Alphaproteobacteria</taxon>
        <taxon>Rhodobacterales</taxon>
        <taxon>Paracoccaceae</taxon>
        <taxon>Meridianimarinicoccus</taxon>
    </lineage>
</organism>
<dbReference type="PANTHER" id="PTHR35011">
    <property type="entry name" value="2,3-DIKETO-L-GULONATE TRAP TRANSPORTER SMALL PERMEASE PROTEIN YIAM"/>
    <property type="match status" value="1"/>
</dbReference>
<dbReference type="GO" id="GO:0015740">
    <property type="term" value="P:C4-dicarboxylate transport"/>
    <property type="evidence" value="ECO:0007669"/>
    <property type="project" value="TreeGrafter"/>
</dbReference>
<evidence type="ECO:0000259" key="10">
    <source>
        <dbReference type="Pfam" id="PF04290"/>
    </source>
</evidence>
<dbReference type="GO" id="GO:0005886">
    <property type="term" value="C:plasma membrane"/>
    <property type="evidence" value="ECO:0007669"/>
    <property type="project" value="UniProtKB-SubCell"/>
</dbReference>
<evidence type="ECO:0000313" key="11">
    <source>
        <dbReference type="EMBL" id="TDL85132.1"/>
    </source>
</evidence>
<dbReference type="PANTHER" id="PTHR35011:SF5">
    <property type="entry name" value="SIALIC ACID TRAP TRANSPORTER SMALL PERMEASE PROTEIN SIAQ"/>
    <property type="match status" value="1"/>
</dbReference>
<comment type="caution">
    <text evidence="9">Lacks conserved residue(s) required for the propagation of feature annotation.</text>
</comment>
<evidence type="ECO:0000256" key="8">
    <source>
        <dbReference type="ARBA" id="ARBA00038436"/>
    </source>
</evidence>
<name>A0A4R6ANW0_9RHOB</name>
<evidence type="ECO:0000256" key="4">
    <source>
        <dbReference type="ARBA" id="ARBA00022519"/>
    </source>
</evidence>
<evidence type="ECO:0000256" key="9">
    <source>
        <dbReference type="RuleBase" id="RU369079"/>
    </source>
</evidence>
<keyword evidence="4 9" id="KW-0997">Cell inner membrane</keyword>
<keyword evidence="3" id="KW-1003">Cell membrane</keyword>
<evidence type="ECO:0000256" key="1">
    <source>
        <dbReference type="ARBA" id="ARBA00004429"/>
    </source>
</evidence>
<evidence type="ECO:0000313" key="12">
    <source>
        <dbReference type="Proteomes" id="UP000294562"/>
    </source>
</evidence>
<evidence type="ECO:0000256" key="3">
    <source>
        <dbReference type="ARBA" id="ARBA00022475"/>
    </source>
</evidence>
<feature type="transmembrane region" description="Helical" evidence="9">
    <location>
        <begin position="49"/>
        <end position="67"/>
    </location>
</feature>
<feature type="transmembrane region" description="Helical" evidence="9">
    <location>
        <begin position="87"/>
        <end position="108"/>
    </location>
</feature>
<dbReference type="RefSeq" id="WP_133343942.1">
    <property type="nucleotide sequence ID" value="NZ_SMZO01000050.1"/>
</dbReference>
<gene>
    <name evidence="11" type="ORF">E2L05_16355</name>
</gene>
<dbReference type="AlphaFoldDB" id="A0A4R6ANW0"/>
<accession>A0A4R6ANW0</accession>